<evidence type="ECO:0000256" key="1">
    <source>
        <dbReference type="ARBA" id="ARBA00004173"/>
    </source>
</evidence>
<keyword evidence="10" id="KW-1185">Reference proteome</keyword>
<keyword evidence="5" id="KW-0496">Mitochondrion</keyword>
<dbReference type="Gene3D" id="3.30.200.20">
    <property type="entry name" value="Phosphorylase Kinase, domain 1"/>
    <property type="match status" value="1"/>
</dbReference>
<dbReference type="EMBL" id="KV425916">
    <property type="protein sequence ID" value="KZV98634.1"/>
    <property type="molecule type" value="Genomic_DNA"/>
</dbReference>
<feature type="compositionally biased region" description="Basic and acidic residues" evidence="7">
    <location>
        <begin position="1"/>
        <end position="22"/>
    </location>
</feature>
<dbReference type="PANTHER" id="PTHR36091:SF1">
    <property type="entry name" value="ALTERED INHERITANCE OF MITOCHONDRIA PROTEIN 9, MITOCHONDRIAL"/>
    <property type="match status" value="1"/>
</dbReference>
<comment type="subcellular location">
    <subcellularLocation>
        <location evidence="1">Mitochondrion</location>
    </subcellularLocation>
</comment>
<feature type="compositionally biased region" description="Acidic residues" evidence="7">
    <location>
        <begin position="259"/>
        <end position="270"/>
    </location>
</feature>
<evidence type="ECO:0000256" key="3">
    <source>
        <dbReference type="ARBA" id="ARBA00016197"/>
    </source>
</evidence>
<accession>A0A165M1I8</accession>
<feature type="region of interest" description="Disordered" evidence="7">
    <location>
        <begin position="1"/>
        <end position="32"/>
    </location>
</feature>
<keyword evidence="4" id="KW-0809">Transit peptide</keyword>
<reference evidence="9 10" key="1">
    <citation type="journal article" date="2016" name="Mol. Biol. Evol.">
        <title>Comparative Genomics of Early-Diverging Mushroom-Forming Fungi Provides Insights into the Origins of Lignocellulose Decay Capabilities.</title>
        <authorList>
            <person name="Nagy L.G."/>
            <person name="Riley R."/>
            <person name="Tritt A."/>
            <person name="Adam C."/>
            <person name="Daum C."/>
            <person name="Floudas D."/>
            <person name="Sun H."/>
            <person name="Yadav J.S."/>
            <person name="Pangilinan J."/>
            <person name="Larsson K.H."/>
            <person name="Matsuura K."/>
            <person name="Barry K."/>
            <person name="Labutti K."/>
            <person name="Kuo R."/>
            <person name="Ohm R.A."/>
            <person name="Bhattacharya S.S."/>
            <person name="Shirouzu T."/>
            <person name="Yoshinaga Y."/>
            <person name="Martin F.M."/>
            <person name="Grigoriev I.V."/>
            <person name="Hibbett D.S."/>
        </authorList>
    </citation>
    <scope>NUCLEOTIDE SEQUENCE [LARGE SCALE GENOMIC DNA]</scope>
    <source>
        <strain evidence="9 10">HHB12029</strain>
    </source>
</reference>
<dbReference type="OrthoDB" id="10003767at2759"/>
<dbReference type="InterPro" id="IPR002575">
    <property type="entry name" value="Aminoglycoside_PTrfase"/>
</dbReference>
<organism evidence="9 10">
    <name type="scientific">Exidia glandulosa HHB12029</name>
    <dbReference type="NCBI Taxonomy" id="1314781"/>
    <lineage>
        <taxon>Eukaryota</taxon>
        <taxon>Fungi</taxon>
        <taxon>Dikarya</taxon>
        <taxon>Basidiomycota</taxon>
        <taxon>Agaricomycotina</taxon>
        <taxon>Agaricomycetes</taxon>
        <taxon>Auriculariales</taxon>
        <taxon>Exidiaceae</taxon>
        <taxon>Exidia</taxon>
    </lineage>
</organism>
<dbReference type="InterPro" id="IPR011009">
    <property type="entry name" value="Kinase-like_dom_sf"/>
</dbReference>
<evidence type="ECO:0000256" key="7">
    <source>
        <dbReference type="SAM" id="MobiDB-lite"/>
    </source>
</evidence>
<evidence type="ECO:0000256" key="4">
    <source>
        <dbReference type="ARBA" id="ARBA00022946"/>
    </source>
</evidence>
<dbReference type="PANTHER" id="PTHR36091">
    <property type="entry name" value="ALTERED INHERITANCE OF MITOCHONDRIA PROTEIN 9, MITOCHONDRIAL"/>
    <property type="match status" value="1"/>
</dbReference>
<protein>
    <recommendedName>
        <fullName evidence="3">Altered inheritance of mitochondria protein 9, mitochondrial</fullName>
    </recommendedName>
    <alternativeName>
        <fullName evidence="6">Found in mitochondrial proteome protein 29</fullName>
    </alternativeName>
</protein>
<proteinExistence type="inferred from homology"/>
<name>A0A165M1I8_EXIGL</name>
<evidence type="ECO:0000256" key="2">
    <source>
        <dbReference type="ARBA" id="ARBA00005543"/>
    </source>
</evidence>
<feature type="region of interest" description="Disordered" evidence="7">
    <location>
        <begin position="496"/>
        <end position="522"/>
    </location>
</feature>
<sequence>MAQSDGEAHLHDDHDDREREAAADGPHPLQVDRRIMREIVEDKTGSSVRTIKFLSSGTFHKAFLLRLEDERELVFRIARRHMPRLKTESEVATLNYIRLHTSIPVPFVHHYDANPLNRMGGEYILMSKAPGIPLSKHYYHLSGDALRKLLRNVAELLIPLFAHRFPKTGSLYMNRPLKYYQTRTPTQSLPDPQKDEFFVGPIVSWSFFGGGRGENHAIDRGPWSSTKAYLTSATEREIATVQAECDGTTAHHRPHLPPEDYEYDSSTDVSDNEDEHWRTARWARGAGGLSDSDSEPGELAYRDYRRTQRSSFLVAHAMQRVETVRKEMKRFLDVMQSLGAFPSDGGKDEFSLDMHDISLENIFVDEEDHSKVTCVIDWESTTVRPLWFCAHIPSFLEHAYPHPQLAPNVSASSIFWEEAVKIAGAGEEWGRAEQEGHALRAAHRMIEWDGWEEGLADAILGEEDDGDEEGEPTQRAPAQFGTVVPATDGGLVVVNSRSPRSGIGPKGGGLNGNGAGGSRHGAGVDLALLNGLEARLRQDGFINDSDHD</sequence>
<dbReference type="SUPFAM" id="SSF56112">
    <property type="entry name" value="Protein kinase-like (PK-like)"/>
    <property type="match status" value="1"/>
</dbReference>
<gene>
    <name evidence="9" type="ORF">EXIGLDRAFT_727361</name>
</gene>
<dbReference type="Proteomes" id="UP000077266">
    <property type="component" value="Unassembled WGS sequence"/>
</dbReference>
<evidence type="ECO:0000256" key="5">
    <source>
        <dbReference type="ARBA" id="ARBA00023128"/>
    </source>
</evidence>
<dbReference type="Pfam" id="PF01636">
    <property type="entry name" value="APH"/>
    <property type="match status" value="1"/>
</dbReference>
<feature type="region of interest" description="Disordered" evidence="7">
    <location>
        <begin position="247"/>
        <end position="270"/>
    </location>
</feature>
<evidence type="ECO:0000313" key="10">
    <source>
        <dbReference type="Proteomes" id="UP000077266"/>
    </source>
</evidence>
<dbReference type="GO" id="GO:0005739">
    <property type="term" value="C:mitochondrion"/>
    <property type="evidence" value="ECO:0007669"/>
    <property type="project" value="TreeGrafter"/>
</dbReference>
<dbReference type="InterPro" id="IPR051035">
    <property type="entry name" value="Mito_inheritance_9"/>
</dbReference>
<evidence type="ECO:0000256" key="6">
    <source>
        <dbReference type="ARBA" id="ARBA00031849"/>
    </source>
</evidence>
<dbReference type="InParanoid" id="A0A165M1I8"/>
<feature type="compositionally biased region" description="Gly residues" evidence="7">
    <location>
        <begin position="504"/>
        <end position="520"/>
    </location>
</feature>
<comment type="similarity">
    <text evidence="2">Belongs to the AIM9 family.</text>
</comment>
<dbReference type="AlphaFoldDB" id="A0A165M1I8"/>
<evidence type="ECO:0000259" key="8">
    <source>
        <dbReference type="Pfam" id="PF01636"/>
    </source>
</evidence>
<evidence type="ECO:0000313" key="9">
    <source>
        <dbReference type="EMBL" id="KZV98634.1"/>
    </source>
</evidence>
<feature type="domain" description="Aminoglycoside phosphotransferase" evidence="8">
    <location>
        <begin position="50"/>
        <end position="184"/>
    </location>
</feature>
<dbReference type="STRING" id="1314781.A0A165M1I8"/>